<evidence type="ECO:0000313" key="4">
    <source>
        <dbReference type="Proteomes" id="UP000267408"/>
    </source>
</evidence>
<name>A0A3N4RPM5_9ACTN</name>
<sequence length="369" mass="38470">MRPVIKPALARLWREKQALQFGTVRRHARLIEGVDRRLAGFLELIDGTRDGPALVAAGQRLGLSAEYCRAVLDSLASSELLDDAQALRDVLELYPPARRELIGPDLASLSLVHPAPGEAAAVLHGRIRARVEVRGAGRIGAAVGAALAAGGIGEVAVLDRGRVAARDCAPGGLPPGDIGRLRSTAARELVHRVTGAPVGERYRRPPAAPPPPTLVVLAPRDGSAAYTGAAVDAQELMRAGIPHLYTGVLEHLGVVGPLVVPGASACGSCATLARRDEDEAWPRLLAQLIDEGPGRARVPACDGAVATSVAGLAALHAQLYLDGVLPPSVDGWCELSAADGMVRRLRLRSHPDCGCLWQSAAPGRTGTMA</sequence>
<proteinExistence type="predicted"/>
<dbReference type="Gene3D" id="3.40.50.720">
    <property type="entry name" value="NAD(P)-binding Rossmann-like Domain"/>
    <property type="match status" value="1"/>
</dbReference>
<dbReference type="OrthoDB" id="4426339at2"/>
<dbReference type="EMBL" id="RJVJ01000001">
    <property type="protein sequence ID" value="ROR42222.1"/>
    <property type="molecule type" value="Genomic_DNA"/>
</dbReference>
<dbReference type="GO" id="GO:0008641">
    <property type="term" value="F:ubiquitin-like modifier activating enzyme activity"/>
    <property type="evidence" value="ECO:0007669"/>
    <property type="project" value="InterPro"/>
</dbReference>
<comment type="caution">
    <text evidence="2">The sequence shown here is derived from an EMBL/GenBank/DDBJ whole genome shotgun (WGS) entry which is preliminary data.</text>
</comment>
<dbReference type="AlphaFoldDB" id="A0A3N4RPM5"/>
<dbReference type="Proteomes" id="UP000266906">
    <property type="component" value="Unassembled WGS sequence"/>
</dbReference>
<dbReference type="SUPFAM" id="SSF69572">
    <property type="entry name" value="Activating enzymes of the ubiquitin-like proteins"/>
    <property type="match status" value="1"/>
</dbReference>
<dbReference type="EMBL" id="RKQG01000001">
    <property type="protein sequence ID" value="RPE32735.1"/>
    <property type="molecule type" value="Genomic_DNA"/>
</dbReference>
<gene>
    <name evidence="2" type="ORF">EDD38_1003</name>
    <name evidence="1" type="ORF">EDD39_0338</name>
</gene>
<organism evidence="2 3">
    <name type="scientific">Kitasatospora cineracea</name>
    <dbReference type="NCBI Taxonomy" id="88074"/>
    <lineage>
        <taxon>Bacteria</taxon>
        <taxon>Bacillati</taxon>
        <taxon>Actinomycetota</taxon>
        <taxon>Actinomycetes</taxon>
        <taxon>Kitasatosporales</taxon>
        <taxon>Streptomycetaceae</taxon>
        <taxon>Kitasatospora</taxon>
    </lineage>
</organism>
<accession>A0A8G1UE17</accession>
<reference evidence="3 4" key="1">
    <citation type="submission" date="2018-11" db="EMBL/GenBank/DDBJ databases">
        <title>Sequencing the genomes of 1000 actinobacteria strains.</title>
        <authorList>
            <person name="Klenk H.-P."/>
        </authorList>
    </citation>
    <scope>NUCLEOTIDE SEQUENCE [LARGE SCALE GENOMIC DNA]</scope>
    <source>
        <strain evidence="1 4">DSM 44780</strain>
        <strain evidence="2 3">DSM 44781</strain>
    </source>
</reference>
<dbReference type="InterPro" id="IPR035985">
    <property type="entry name" value="Ubiquitin-activating_enz"/>
</dbReference>
<keyword evidence="3" id="KW-1185">Reference proteome</keyword>
<evidence type="ECO:0000313" key="2">
    <source>
        <dbReference type="EMBL" id="RPE32735.1"/>
    </source>
</evidence>
<protein>
    <submittedName>
        <fullName evidence="2">ThiF family protein</fullName>
    </submittedName>
</protein>
<dbReference type="Proteomes" id="UP000267408">
    <property type="component" value="Unassembled WGS sequence"/>
</dbReference>
<evidence type="ECO:0000313" key="3">
    <source>
        <dbReference type="Proteomes" id="UP000266906"/>
    </source>
</evidence>
<dbReference type="RefSeq" id="WP_123553037.1">
    <property type="nucleotide sequence ID" value="NZ_JBEYIY010000002.1"/>
</dbReference>
<evidence type="ECO:0000313" key="1">
    <source>
        <dbReference type="EMBL" id="ROR42222.1"/>
    </source>
</evidence>
<accession>A0A3N4RPM5</accession>